<organism evidence="2 3">
    <name type="scientific">Tenebrio molitor</name>
    <name type="common">Yellow mealworm beetle</name>
    <dbReference type="NCBI Taxonomy" id="7067"/>
    <lineage>
        <taxon>Eukaryota</taxon>
        <taxon>Metazoa</taxon>
        <taxon>Ecdysozoa</taxon>
        <taxon>Arthropoda</taxon>
        <taxon>Hexapoda</taxon>
        <taxon>Insecta</taxon>
        <taxon>Pterygota</taxon>
        <taxon>Neoptera</taxon>
        <taxon>Endopterygota</taxon>
        <taxon>Coleoptera</taxon>
        <taxon>Polyphaga</taxon>
        <taxon>Cucujiformia</taxon>
        <taxon>Tenebrionidae</taxon>
        <taxon>Tenebrio</taxon>
    </lineage>
</organism>
<evidence type="ECO:0000259" key="1">
    <source>
        <dbReference type="SMART" id="SM00355"/>
    </source>
</evidence>
<feature type="domain" description="C2H2-type" evidence="1">
    <location>
        <begin position="55"/>
        <end position="78"/>
    </location>
</feature>
<keyword evidence="3" id="KW-1185">Reference proteome</keyword>
<feature type="domain" description="C2H2-type" evidence="1">
    <location>
        <begin position="89"/>
        <end position="112"/>
    </location>
</feature>
<dbReference type="Gene3D" id="3.30.160.60">
    <property type="entry name" value="Classic Zinc Finger"/>
    <property type="match status" value="2"/>
</dbReference>
<dbReference type="SMART" id="SM00355">
    <property type="entry name" value="ZnF_C2H2"/>
    <property type="match status" value="3"/>
</dbReference>
<gene>
    <name evidence="2" type="ORF">GEV33_002314</name>
</gene>
<dbReference type="InterPro" id="IPR013087">
    <property type="entry name" value="Znf_C2H2_type"/>
</dbReference>
<accession>A0A8J6LIY5</accession>
<sequence>MIRMLNQRCEVTPLTSPEGASKVDPQLDEKFSLDNSTIAELKAEHFAFKWTPDGFECPSCPFKTKIGGCLLNHIEKKHPELRINRERIMKCAHCPYQSEYRSHFAQHVLKKHTDPHKKQTRKGKSKRRLRGHVLDEHGGAASVELKCVQCPYKTTDNVDLAGHMPGISRHVYCKHTSFDEVKWLECEQCPCPYKAKSEVFLKVHVINKYTTPEEIRGGDVCEQIK</sequence>
<proteinExistence type="predicted"/>
<dbReference type="AlphaFoldDB" id="A0A8J6LIY5"/>
<dbReference type="Proteomes" id="UP000719412">
    <property type="component" value="Unassembled WGS sequence"/>
</dbReference>
<dbReference type="EMBL" id="JABDTM020011810">
    <property type="protein sequence ID" value="KAH0820477.1"/>
    <property type="molecule type" value="Genomic_DNA"/>
</dbReference>
<protein>
    <recommendedName>
        <fullName evidence="1">C2H2-type domain-containing protein</fullName>
    </recommendedName>
</protein>
<reference evidence="2" key="1">
    <citation type="journal article" date="2020" name="J Insects Food Feed">
        <title>The yellow mealworm (Tenebrio molitor) genome: a resource for the emerging insects as food and feed industry.</title>
        <authorList>
            <person name="Eriksson T."/>
            <person name="Andere A."/>
            <person name="Kelstrup H."/>
            <person name="Emery V."/>
            <person name="Picard C."/>
        </authorList>
    </citation>
    <scope>NUCLEOTIDE SEQUENCE</scope>
    <source>
        <strain evidence="2">Stoneville</strain>
        <tissue evidence="2">Whole head</tissue>
    </source>
</reference>
<name>A0A8J6LIY5_TENMO</name>
<comment type="caution">
    <text evidence="2">The sequence shown here is derived from an EMBL/GenBank/DDBJ whole genome shotgun (WGS) entry which is preliminary data.</text>
</comment>
<reference evidence="2" key="2">
    <citation type="submission" date="2021-08" db="EMBL/GenBank/DDBJ databases">
        <authorList>
            <person name="Eriksson T."/>
        </authorList>
    </citation>
    <scope>NUCLEOTIDE SEQUENCE</scope>
    <source>
        <strain evidence="2">Stoneville</strain>
        <tissue evidence="2">Whole head</tissue>
    </source>
</reference>
<evidence type="ECO:0000313" key="3">
    <source>
        <dbReference type="Proteomes" id="UP000719412"/>
    </source>
</evidence>
<evidence type="ECO:0000313" key="2">
    <source>
        <dbReference type="EMBL" id="KAH0820477.1"/>
    </source>
</evidence>
<feature type="domain" description="C2H2-type" evidence="1">
    <location>
        <begin position="145"/>
        <end position="170"/>
    </location>
</feature>